<dbReference type="AlphaFoldDB" id="A0A382U0L6"/>
<accession>A0A382U0L6</accession>
<name>A0A382U0L6_9ZZZZ</name>
<reference evidence="1" key="1">
    <citation type="submission" date="2018-05" db="EMBL/GenBank/DDBJ databases">
        <authorList>
            <person name="Lanie J.A."/>
            <person name="Ng W.-L."/>
            <person name="Kazmierczak K.M."/>
            <person name="Andrzejewski T.M."/>
            <person name="Davidsen T.M."/>
            <person name="Wayne K.J."/>
            <person name="Tettelin H."/>
            <person name="Glass J.I."/>
            <person name="Rusch D."/>
            <person name="Podicherti R."/>
            <person name="Tsui H.-C.T."/>
            <person name="Winkler M.E."/>
        </authorList>
    </citation>
    <scope>NUCLEOTIDE SEQUENCE</scope>
</reference>
<gene>
    <name evidence="1" type="ORF">METZ01_LOCUS380720</name>
</gene>
<sequence>MKHKTKSLLEEINSITPVRDKKQILRSRGENAIAGMINLLEYIEKQWGEEEAERIVSRVMLSVKKRDPQKFYNTLSSLRYHNEH</sequence>
<dbReference type="EMBL" id="UINC01140614">
    <property type="protein sequence ID" value="SVD27866.1"/>
    <property type="molecule type" value="Genomic_DNA"/>
</dbReference>
<proteinExistence type="predicted"/>
<organism evidence="1">
    <name type="scientific">marine metagenome</name>
    <dbReference type="NCBI Taxonomy" id="408172"/>
    <lineage>
        <taxon>unclassified sequences</taxon>
        <taxon>metagenomes</taxon>
        <taxon>ecological metagenomes</taxon>
    </lineage>
</organism>
<protein>
    <submittedName>
        <fullName evidence="1">Uncharacterized protein</fullName>
    </submittedName>
</protein>
<evidence type="ECO:0000313" key="1">
    <source>
        <dbReference type="EMBL" id="SVD27866.1"/>
    </source>
</evidence>